<gene>
    <name evidence="1" type="ORF">P167DRAFT_572712</name>
</gene>
<evidence type="ECO:0000313" key="2">
    <source>
        <dbReference type="Proteomes" id="UP000277580"/>
    </source>
</evidence>
<dbReference type="Proteomes" id="UP000277580">
    <property type="component" value="Unassembled WGS sequence"/>
</dbReference>
<keyword evidence="2" id="KW-1185">Reference proteome</keyword>
<proteinExistence type="predicted"/>
<protein>
    <submittedName>
        <fullName evidence="1">Uncharacterized protein</fullName>
    </submittedName>
</protein>
<accession>A0A3N4KUB8</accession>
<evidence type="ECO:0000313" key="1">
    <source>
        <dbReference type="EMBL" id="RPB14173.1"/>
    </source>
</evidence>
<organism evidence="1 2">
    <name type="scientific">Morchella conica CCBAS932</name>
    <dbReference type="NCBI Taxonomy" id="1392247"/>
    <lineage>
        <taxon>Eukaryota</taxon>
        <taxon>Fungi</taxon>
        <taxon>Dikarya</taxon>
        <taxon>Ascomycota</taxon>
        <taxon>Pezizomycotina</taxon>
        <taxon>Pezizomycetes</taxon>
        <taxon>Pezizales</taxon>
        <taxon>Morchellaceae</taxon>
        <taxon>Morchella</taxon>
    </lineage>
</organism>
<sequence length="173" mass="19603">MSIAARNKKIFPRRGPTAAIHLSDPFYKKLEDIVKKFNDYAKQLQMATPAPAKASQIIIVKNSLKTASQFIFDPAGVFYRESRISSVLKTLTIHKVRNPRNPDNDDSEVMAMATKLYDRWISGDFTPDHPPNVARRVPRAVVANRGERRVRSWKATIRKNHKALGHNGIKIGE</sequence>
<dbReference type="OrthoDB" id="10533185at2759"/>
<reference evidence="1 2" key="1">
    <citation type="journal article" date="2018" name="Nat. Ecol. Evol.">
        <title>Pezizomycetes genomes reveal the molecular basis of ectomycorrhizal truffle lifestyle.</title>
        <authorList>
            <person name="Murat C."/>
            <person name="Payen T."/>
            <person name="Noel B."/>
            <person name="Kuo A."/>
            <person name="Morin E."/>
            <person name="Chen J."/>
            <person name="Kohler A."/>
            <person name="Krizsan K."/>
            <person name="Balestrini R."/>
            <person name="Da Silva C."/>
            <person name="Montanini B."/>
            <person name="Hainaut M."/>
            <person name="Levati E."/>
            <person name="Barry K.W."/>
            <person name="Belfiori B."/>
            <person name="Cichocki N."/>
            <person name="Clum A."/>
            <person name="Dockter R.B."/>
            <person name="Fauchery L."/>
            <person name="Guy J."/>
            <person name="Iotti M."/>
            <person name="Le Tacon F."/>
            <person name="Lindquist E.A."/>
            <person name="Lipzen A."/>
            <person name="Malagnac F."/>
            <person name="Mello A."/>
            <person name="Molinier V."/>
            <person name="Miyauchi S."/>
            <person name="Poulain J."/>
            <person name="Riccioni C."/>
            <person name="Rubini A."/>
            <person name="Sitrit Y."/>
            <person name="Splivallo R."/>
            <person name="Traeger S."/>
            <person name="Wang M."/>
            <person name="Zifcakova L."/>
            <person name="Wipf D."/>
            <person name="Zambonelli A."/>
            <person name="Paolocci F."/>
            <person name="Nowrousian M."/>
            <person name="Ottonello S."/>
            <person name="Baldrian P."/>
            <person name="Spatafora J.W."/>
            <person name="Henrissat B."/>
            <person name="Nagy L.G."/>
            <person name="Aury J.M."/>
            <person name="Wincker P."/>
            <person name="Grigoriev I.V."/>
            <person name="Bonfante P."/>
            <person name="Martin F.M."/>
        </authorList>
    </citation>
    <scope>NUCLEOTIDE SEQUENCE [LARGE SCALE GENOMIC DNA]</scope>
    <source>
        <strain evidence="1 2">CCBAS932</strain>
    </source>
</reference>
<name>A0A3N4KUB8_9PEZI</name>
<dbReference type="InParanoid" id="A0A3N4KUB8"/>
<dbReference type="EMBL" id="ML119119">
    <property type="protein sequence ID" value="RPB14173.1"/>
    <property type="molecule type" value="Genomic_DNA"/>
</dbReference>
<dbReference type="AlphaFoldDB" id="A0A3N4KUB8"/>